<reference evidence="1 3" key="2">
    <citation type="journal article" date="2014" name="BMC Genomics">
        <title>An improved genome release (version Mt4.0) for the model legume Medicago truncatula.</title>
        <authorList>
            <person name="Tang H."/>
            <person name="Krishnakumar V."/>
            <person name="Bidwell S."/>
            <person name="Rosen B."/>
            <person name="Chan A."/>
            <person name="Zhou S."/>
            <person name="Gentzbittel L."/>
            <person name="Childs K.L."/>
            <person name="Yandell M."/>
            <person name="Gundlach H."/>
            <person name="Mayer K.F."/>
            <person name="Schwartz D.C."/>
            <person name="Town C.D."/>
        </authorList>
    </citation>
    <scope>GENOME REANNOTATION</scope>
    <source>
        <strain evidence="1">A17</strain>
        <strain evidence="2 3">cv. Jemalong A17</strain>
    </source>
</reference>
<keyword evidence="3" id="KW-1185">Reference proteome</keyword>
<dbReference type="AlphaFoldDB" id="A0A072TWZ6"/>
<sequence length="196" mass="21650">MEKDHYAMWAELFEIHARGHNVIDHIIPQPGKDKPGSADASFEMWKNLDSTVIQWIYSNISFHLLTTIMEKGPTAMAAGNAWLISLRIIKTNVQFLLSKISHPLAWRIFLMFLPILKGTMMTPLSSAQTVVRTIDLDPATAVSTLVSLGLVPTSLECASLPLSYNSVDSTHRSFEAAIHSRPAPSGSHCHGFTSTH</sequence>
<dbReference type="EnsemblPlants" id="KEH21716">
    <property type="protein sequence ID" value="KEH21716"/>
    <property type="gene ID" value="MTR_7g015400"/>
</dbReference>
<proteinExistence type="predicted"/>
<protein>
    <submittedName>
        <fullName evidence="1 2">Uncharacterized protein</fullName>
    </submittedName>
</protein>
<dbReference type="Proteomes" id="UP000002051">
    <property type="component" value="Unassembled WGS sequence"/>
</dbReference>
<evidence type="ECO:0000313" key="2">
    <source>
        <dbReference type="EnsemblPlants" id="KEH21716"/>
    </source>
</evidence>
<accession>A0A072TWZ6</accession>
<reference evidence="1 3" key="1">
    <citation type="journal article" date="2011" name="Nature">
        <title>The Medicago genome provides insight into the evolution of rhizobial symbioses.</title>
        <authorList>
            <person name="Young N.D."/>
            <person name="Debelle F."/>
            <person name="Oldroyd G.E."/>
            <person name="Geurts R."/>
            <person name="Cannon S.B."/>
            <person name="Udvardi M.K."/>
            <person name="Benedito V.A."/>
            <person name="Mayer K.F."/>
            <person name="Gouzy J."/>
            <person name="Schoof H."/>
            <person name="Van de Peer Y."/>
            <person name="Proost S."/>
            <person name="Cook D.R."/>
            <person name="Meyers B.C."/>
            <person name="Spannagl M."/>
            <person name="Cheung F."/>
            <person name="De Mita S."/>
            <person name="Krishnakumar V."/>
            <person name="Gundlach H."/>
            <person name="Zhou S."/>
            <person name="Mudge J."/>
            <person name="Bharti A.K."/>
            <person name="Murray J.D."/>
            <person name="Naoumkina M.A."/>
            <person name="Rosen B."/>
            <person name="Silverstein K.A."/>
            <person name="Tang H."/>
            <person name="Rombauts S."/>
            <person name="Zhao P.X."/>
            <person name="Zhou P."/>
            <person name="Barbe V."/>
            <person name="Bardou P."/>
            <person name="Bechner M."/>
            <person name="Bellec A."/>
            <person name="Berger A."/>
            <person name="Berges H."/>
            <person name="Bidwell S."/>
            <person name="Bisseling T."/>
            <person name="Choisne N."/>
            <person name="Couloux A."/>
            <person name="Denny R."/>
            <person name="Deshpande S."/>
            <person name="Dai X."/>
            <person name="Doyle J.J."/>
            <person name="Dudez A.M."/>
            <person name="Farmer A.D."/>
            <person name="Fouteau S."/>
            <person name="Franken C."/>
            <person name="Gibelin C."/>
            <person name="Gish J."/>
            <person name="Goldstein S."/>
            <person name="Gonzalez A.J."/>
            <person name="Green P.J."/>
            <person name="Hallab A."/>
            <person name="Hartog M."/>
            <person name="Hua A."/>
            <person name="Humphray S.J."/>
            <person name="Jeong D.H."/>
            <person name="Jing Y."/>
            <person name="Jocker A."/>
            <person name="Kenton S.M."/>
            <person name="Kim D.J."/>
            <person name="Klee K."/>
            <person name="Lai H."/>
            <person name="Lang C."/>
            <person name="Lin S."/>
            <person name="Macmil S.L."/>
            <person name="Magdelenat G."/>
            <person name="Matthews L."/>
            <person name="McCorrison J."/>
            <person name="Monaghan E.L."/>
            <person name="Mun J.H."/>
            <person name="Najar F.Z."/>
            <person name="Nicholson C."/>
            <person name="Noirot C."/>
            <person name="O'Bleness M."/>
            <person name="Paule C.R."/>
            <person name="Poulain J."/>
            <person name="Prion F."/>
            <person name="Qin B."/>
            <person name="Qu C."/>
            <person name="Retzel E.F."/>
            <person name="Riddle C."/>
            <person name="Sallet E."/>
            <person name="Samain S."/>
            <person name="Samson N."/>
            <person name="Sanders I."/>
            <person name="Saurat O."/>
            <person name="Scarpelli C."/>
            <person name="Schiex T."/>
            <person name="Segurens B."/>
            <person name="Severin A.J."/>
            <person name="Sherrier D.J."/>
            <person name="Shi R."/>
            <person name="Sims S."/>
            <person name="Singer S.R."/>
            <person name="Sinharoy S."/>
            <person name="Sterck L."/>
            <person name="Viollet A."/>
            <person name="Wang B.B."/>
            <person name="Wang K."/>
            <person name="Wang M."/>
            <person name="Wang X."/>
            <person name="Warfsmann J."/>
            <person name="Weissenbach J."/>
            <person name="White D.D."/>
            <person name="White J.D."/>
            <person name="Wiley G.B."/>
            <person name="Wincker P."/>
            <person name="Xing Y."/>
            <person name="Yang L."/>
            <person name="Yao Z."/>
            <person name="Ying F."/>
            <person name="Zhai J."/>
            <person name="Zhou L."/>
            <person name="Zuber A."/>
            <person name="Denarie J."/>
            <person name="Dixon R.A."/>
            <person name="May G.D."/>
            <person name="Schwartz D.C."/>
            <person name="Rogers J."/>
            <person name="Quetier F."/>
            <person name="Town C.D."/>
            <person name="Roe B.A."/>
        </authorList>
    </citation>
    <scope>NUCLEOTIDE SEQUENCE [LARGE SCALE GENOMIC DNA]</scope>
    <source>
        <strain evidence="1">A17</strain>
        <strain evidence="2 3">cv. Jemalong A17</strain>
    </source>
</reference>
<name>A0A072TWZ6_MEDTR</name>
<reference evidence="2" key="3">
    <citation type="submission" date="2015-04" db="UniProtKB">
        <authorList>
            <consortium name="EnsemblPlants"/>
        </authorList>
    </citation>
    <scope>IDENTIFICATION</scope>
    <source>
        <strain evidence="2">cv. Jemalong A17</strain>
    </source>
</reference>
<organism evidence="1 3">
    <name type="scientific">Medicago truncatula</name>
    <name type="common">Barrel medic</name>
    <name type="synonym">Medicago tribuloides</name>
    <dbReference type="NCBI Taxonomy" id="3880"/>
    <lineage>
        <taxon>Eukaryota</taxon>
        <taxon>Viridiplantae</taxon>
        <taxon>Streptophyta</taxon>
        <taxon>Embryophyta</taxon>
        <taxon>Tracheophyta</taxon>
        <taxon>Spermatophyta</taxon>
        <taxon>Magnoliopsida</taxon>
        <taxon>eudicotyledons</taxon>
        <taxon>Gunneridae</taxon>
        <taxon>Pentapetalae</taxon>
        <taxon>rosids</taxon>
        <taxon>fabids</taxon>
        <taxon>Fabales</taxon>
        <taxon>Fabaceae</taxon>
        <taxon>Papilionoideae</taxon>
        <taxon>50 kb inversion clade</taxon>
        <taxon>NPAAA clade</taxon>
        <taxon>Hologalegina</taxon>
        <taxon>IRL clade</taxon>
        <taxon>Trifolieae</taxon>
        <taxon>Medicago</taxon>
    </lineage>
</organism>
<dbReference type="PANTHER" id="PTHR47481">
    <property type="match status" value="1"/>
</dbReference>
<evidence type="ECO:0000313" key="1">
    <source>
        <dbReference type="EMBL" id="KEH21716.1"/>
    </source>
</evidence>
<evidence type="ECO:0000313" key="3">
    <source>
        <dbReference type="Proteomes" id="UP000002051"/>
    </source>
</evidence>
<gene>
    <name evidence="1" type="ordered locus">MTR_7g015400</name>
</gene>
<dbReference type="EMBL" id="CM001223">
    <property type="protein sequence ID" value="KEH21716.1"/>
    <property type="molecule type" value="Genomic_DNA"/>
</dbReference>
<dbReference type="PANTHER" id="PTHR47481:SF10">
    <property type="entry name" value="COPIA-LIKE POLYPROTEIN_RETROTRANSPOSON"/>
    <property type="match status" value="1"/>
</dbReference>
<dbReference type="HOGENOM" id="CLU_1392089_0_0_1"/>